<name>B9Y9P2_9FIRM</name>
<dbReference type="CDD" id="cd05466">
    <property type="entry name" value="PBP2_LTTR_substrate"/>
    <property type="match status" value="1"/>
</dbReference>
<dbReference type="GO" id="GO:0003700">
    <property type="term" value="F:DNA-binding transcription factor activity"/>
    <property type="evidence" value="ECO:0007669"/>
    <property type="project" value="InterPro"/>
</dbReference>
<dbReference type="FunFam" id="1.10.10.10:FF:000001">
    <property type="entry name" value="LysR family transcriptional regulator"/>
    <property type="match status" value="1"/>
</dbReference>
<dbReference type="AlphaFoldDB" id="B9Y9P2"/>
<reference evidence="6 7" key="2">
    <citation type="submission" date="2009-02" db="EMBL/GenBank/DDBJ databases">
        <title>Draft genome sequence of Holdemania filiformis DSM 12042.</title>
        <authorList>
            <person name="Sudarsanam P."/>
            <person name="Ley R."/>
            <person name="Guruge J."/>
            <person name="Turnbaugh P.J."/>
            <person name="Mahowald M."/>
            <person name="Liep D."/>
            <person name="Gordon J."/>
        </authorList>
    </citation>
    <scope>NUCLEOTIDE SEQUENCE [LARGE SCALE GENOMIC DNA]</scope>
    <source>
        <strain evidence="6 7">DSM 12042</strain>
    </source>
</reference>
<feature type="domain" description="HTH lysR-type" evidence="5">
    <location>
        <begin position="11"/>
        <end position="68"/>
    </location>
</feature>
<dbReference type="eggNOG" id="COG0583">
    <property type="taxonomic scope" value="Bacteria"/>
</dbReference>
<accession>B9Y9P2</accession>
<dbReference type="EMBL" id="ACCF01000146">
    <property type="protein sequence ID" value="EEF67302.1"/>
    <property type="molecule type" value="Genomic_DNA"/>
</dbReference>
<proteinExistence type="inferred from homology"/>
<dbReference type="SUPFAM" id="SSF53850">
    <property type="entry name" value="Periplasmic binding protein-like II"/>
    <property type="match status" value="1"/>
</dbReference>
<evidence type="ECO:0000256" key="2">
    <source>
        <dbReference type="ARBA" id="ARBA00023015"/>
    </source>
</evidence>
<keyword evidence="2" id="KW-0805">Transcription regulation</keyword>
<dbReference type="InterPro" id="IPR036390">
    <property type="entry name" value="WH_DNA-bd_sf"/>
</dbReference>
<dbReference type="InterPro" id="IPR000847">
    <property type="entry name" value="LysR_HTH_N"/>
</dbReference>
<dbReference type="GO" id="GO:0032993">
    <property type="term" value="C:protein-DNA complex"/>
    <property type="evidence" value="ECO:0007669"/>
    <property type="project" value="TreeGrafter"/>
</dbReference>
<dbReference type="Gene3D" id="3.40.190.10">
    <property type="entry name" value="Periplasmic binding protein-like II"/>
    <property type="match status" value="2"/>
</dbReference>
<dbReference type="PANTHER" id="PTHR30346">
    <property type="entry name" value="TRANSCRIPTIONAL DUAL REGULATOR HCAR-RELATED"/>
    <property type="match status" value="1"/>
</dbReference>
<dbReference type="PANTHER" id="PTHR30346:SF0">
    <property type="entry name" value="HCA OPERON TRANSCRIPTIONAL ACTIVATOR HCAR"/>
    <property type="match status" value="1"/>
</dbReference>
<dbReference type="PRINTS" id="PR00039">
    <property type="entry name" value="HTHLYSR"/>
</dbReference>
<dbReference type="PROSITE" id="PS50931">
    <property type="entry name" value="HTH_LYSR"/>
    <property type="match status" value="1"/>
</dbReference>
<evidence type="ECO:0000313" key="6">
    <source>
        <dbReference type="EMBL" id="EEF67302.1"/>
    </source>
</evidence>
<keyword evidence="3" id="KW-0238">DNA-binding</keyword>
<reference evidence="6 7" key="1">
    <citation type="submission" date="2008-12" db="EMBL/GenBank/DDBJ databases">
        <authorList>
            <person name="Fulton L."/>
            <person name="Clifton S."/>
            <person name="Fulton B."/>
            <person name="Xu J."/>
            <person name="Minx P."/>
            <person name="Pepin K.H."/>
            <person name="Johnson M."/>
            <person name="Bhonagiri V."/>
            <person name="Nash W.E."/>
            <person name="Mardis E.R."/>
            <person name="Wilson R.K."/>
        </authorList>
    </citation>
    <scope>NUCLEOTIDE SEQUENCE [LARGE SCALE GENOMIC DNA]</scope>
    <source>
        <strain evidence="6 7">DSM 12042</strain>
    </source>
</reference>
<evidence type="ECO:0000259" key="5">
    <source>
        <dbReference type="PROSITE" id="PS50931"/>
    </source>
</evidence>
<dbReference type="Pfam" id="PF03466">
    <property type="entry name" value="LysR_substrate"/>
    <property type="match status" value="1"/>
</dbReference>
<dbReference type="GO" id="GO:0003677">
    <property type="term" value="F:DNA binding"/>
    <property type="evidence" value="ECO:0007669"/>
    <property type="project" value="UniProtKB-KW"/>
</dbReference>
<dbReference type="Gene3D" id="1.10.10.10">
    <property type="entry name" value="Winged helix-like DNA-binding domain superfamily/Winged helix DNA-binding domain"/>
    <property type="match status" value="1"/>
</dbReference>
<evidence type="ECO:0000256" key="3">
    <source>
        <dbReference type="ARBA" id="ARBA00023125"/>
    </source>
</evidence>
<organism evidence="6 7">
    <name type="scientific">Holdemania filiformis DSM 12042</name>
    <dbReference type="NCBI Taxonomy" id="545696"/>
    <lineage>
        <taxon>Bacteria</taxon>
        <taxon>Bacillati</taxon>
        <taxon>Bacillota</taxon>
        <taxon>Erysipelotrichia</taxon>
        <taxon>Erysipelotrichales</taxon>
        <taxon>Erysipelotrichaceae</taxon>
        <taxon>Holdemania</taxon>
    </lineage>
</organism>
<dbReference type="HOGENOM" id="CLU_039613_6_4_9"/>
<dbReference type="Pfam" id="PF00126">
    <property type="entry name" value="HTH_1"/>
    <property type="match status" value="1"/>
</dbReference>
<dbReference type="STRING" id="545696.HOLDEFILI_02549"/>
<keyword evidence="4" id="KW-0804">Transcription</keyword>
<comment type="similarity">
    <text evidence="1">Belongs to the LysR transcriptional regulatory family.</text>
</comment>
<dbReference type="OrthoDB" id="119203at2"/>
<evidence type="ECO:0000256" key="1">
    <source>
        <dbReference type="ARBA" id="ARBA00009437"/>
    </source>
</evidence>
<dbReference type="InterPro" id="IPR036388">
    <property type="entry name" value="WH-like_DNA-bd_sf"/>
</dbReference>
<dbReference type="SUPFAM" id="SSF46785">
    <property type="entry name" value="Winged helix' DNA-binding domain"/>
    <property type="match status" value="1"/>
</dbReference>
<sequence length="301" mass="33884">MMKQQEGKTKMKVDRLECFVHVAETLNFSKSAQALHCSQPSISRVIHLLEQELGFELFERDRNQVALTPAGAVFYPQARQLLHQYQAAVEEARKAHQATLTLKVGVIGFAEAPLMRALEKLTQAMPQVRLDMIPVDFTRGLSQVESGEIDCCMNWRKDVDSPSLVYRELFCGELKAYLNLRHPLASQSSVTYDELAAWPQIVFARGRQSWRYSAYLEKFSPSLRASIILTPVKDVPASRRLLELNQGVILAPEGGILADSPLIKAVPIRSQTPETVHLGLVYRKDATNPVLKQLLRYLKSA</sequence>
<dbReference type="InterPro" id="IPR005119">
    <property type="entry name" value="LysR_subst-bd"/>
</dbReference>
<comment type="caution">
    <text evidence="6">The sequence shown here is derived from an EMBL/GenBank/DDBJ whole genome shotgun (WGS) entry which is preliminary data.</text>
</comment>
<dbReference type="Proteomes" id="UP000005950">
    <property type="component" value="Unassembled WGS sequence"/>
</dbReference>
<protein>
    <submittedName>
        <fullName evidence="6">Transcriptional regulator, LysR family</fullName>
    </submittedName>
</protein>
<evidence type="ECO:0000313" key="7">
    <source>
        <dbReference type="Proteomes" id="UP000005950"/>
    </source>
</evidence>
<evidence type="ECO:0000256" key="4">
    <source>
        <dbReference type="ARBA" id="ARBA00023163"/>
    </source>
</evidence>
<gene>
    <name evidence="6" type="ORF">HOLDEFILI_02549</name>
</gene>